<dbReference type="OrthoDB" id="145465at2"/>
<evidence type="ECO:0008006" key="3">
    <source>
        <dbReference type="Google" id="ProtNLM"/>
    </source>
</evidence>
<dbReference type="EMBL" id="LWQS01000060">
    <property type="protein sequence ID" value="OAN45057.1"/>
    <property type="molecule type" value="Genomic_DNA"/>
</dbReference>
<sequence>MRRDELNKAIHDLYRAEHEALGERGGYELLDRARQWDLAPTLAAGGVIVFPHAGVADCGHQIAAAVHACLDSGAGRVLVISVLHAWNDEMEQARRRVAAGGSPAAERYWGIQGPGLDRGNEWQLDHALYSFRFFWELETRRRGIRGPQVIERYPYLAGGHPELLPGIDELVELARDAVIVSTADPFHHGIGYGDPPDQALAPEAGGLELARRTIEEGMRLLAAGDYWGYNQHCVRAKSDARDAGQVFRFLRGPLHGEILDLVASDATQLYQTPPPTWVAAPLVRWTKATA</sequence>
<name>A0A178MA27_9CHLR</name>
<evidence type="ECO:0000313" key="2">
    <source>
        <dbReference type="Proteomes" id="UP000078287"/>
    </source>
</evidence>
<dbReference type="AlphaFoldDB" id="A0A178MA27"/>
<keyword evidence="2" id="KW-1185">Reference proteome</keyword>
<protein>
    <recommendedName>
        <fullName evidence="3">Dioxygenase</fullName>
    </recommendedName>
</protein>
<accession>A0A178MA27</accession>
<dbReference type="Proteomes" id="UP000078287">
    <property type="component" value="Unassembled WGS sequence"/>
</dbReference>
<gene>
    <name evidence="1" type="ORF">A6A03_02570</name>
</gene>
<reference evidence="1 2" key="1">
    <citation type="submission" date="2016-04" db="EMBL/GenBank/DDBJ databases">
        <title>Chloroflexus islandicus sp. nov., a thermophilic filamentous anoxygenic phototrophic bacterium from geyser Strokkur (Iceland).</title>
        <authorList>
            <person name="Gaisin V.A."/>
            <person name="Kalashnikov A.M."/>
            <person name="Sukhacheva M.V."/>
            <person name="Grouzdev D.S."/>
            <person name="Ivanov T.M."/>
            <person name="Kuznetsov B."/>
            <person name="Gorlenko V.M."/>
        </authorList>
    </citation>
    <scope>NUCLEOTIDE SEQUENCE [LARGE SCALE GENOMIC DNA]</scope>
    <source>
        <strain evidence="2">isl-2</strain>
    </source>
</reference>
<dbReference type="STRING" id="1707952.A6A03_02570"/>
<comment type="caution">
    <text evidence="1">The sequence shown here is derived from an EMBL/GenBank/DDBJ whole genome shotgun (WGS) entry which is preliminary data.</text>
</comment>
<evidence type="ECO:0000313" key="1">
    <source>
        <dbReference type="EMBL" id="OAN45057.1"/>
    </source>
</evidence>
<dbReference type="RefSeq" id="WP_066788462.1">
    <property type="nucleotide sequence ID" value="NZ_LWQS01000060.1"/>
</dbReference>
<organism evidence="1 2">
    <name type="scientific">Chloroflexus islandicus</name>
    <dbReference type="NCBI Taxonomy" id="1707952"/>
    <lineage>
        <taxon>Bacteria</taxon>
        <taxon>Bacillati</taxon>
        <taxon>Chloroflexota</taxon>
        <taxon>Chloroflexia</taxon>
        <taxon>Chloroflexales</taxon>
        <taxon>Chloroflexineae</taxon>
        <taxon>Chloroflexaceae</taxon>
        <taxon>Chloroflexus</taxon>
    </lineage>
</organism>
<proteinExistence type="predicted"/>